<evidence type="ECO:0000313" key="1">
    <source>
        <dbReference type="EMBL" id="AYV83199.1"/>
    </source>
</evidence>
<accession>A0A3G5ACW9</accession>
<protein>
    <submittedName>
        <fullName evidence="1">Uncharacterized protein</fullName>
    </submittedName>
</protein>
<proteinExistence type="predicted"/>
<organism evidence="1">
    <name type="scientific">Hyperionvirus sp</name>
    <dbReference type="NCBI Taxonomy" id="2487770"/>
    <lineage>
        <taxon>Viruses</taxon>
        <taxon>Varidnaviria</taxon>
        <taxon>Bamfordvirae</taxon>
        <taxon>Nucleocytoviricota</taxon>
        <taxon>Megaviricetes</taxon>
        <taxon>Imitervirales</taxon>
        <taxon>Mimiviridae</taxon>
        <taxon>Klosneuvirinae</taxon>
    </lineage>
</organism>
<name>A0A3G5ACW9_9VIRU</name>
<gene>
    <name evidence="1" type="ORF">Hyperionvirus5_5</name>
</gene>
<sequence>MSEIKLAGFIIMEYTNEVPIYILPIYNFTCPCNFLHHIAWNNGLNKIFHPKYLNKIKTLAKEKTKFSDYFELVPYITIEEQVLPCEHLAGETNCINNFSGYRRREQGGMMNEFQSELKNVDHLKFGAHLSTFIVDYWAAANYGWYILRQPKFNLRFDQKKIFLRGAFETDFLTIAQGNIYRLEREIKSSVVDIIPIDLIKIIYSYSYSPTDIMGKIISIVQKDILRYGEIIAGEEFVDENAAYCEGIRPALLERL</sequence>
<reference evidence="1" key="1">
    <citation type="submission" date="2018-10" db="EMBL/GenBank/DDBJ databases">
        <title>Hidden diversity of soil giant viruses.</title>
        <authorList>
            <person name="Schulz F."/>
            <person name="Alteio L."/>
            <person name="Goudeau D."/>
            <person name="Ryan E.M."/>
            <person name="Malmstrom R.R."/>
            <person name="Blanchard J."/>
            <person name="Woyke T."/>
        </authorList>
    </citation>
    <scope>NUCLEOTIDE SEQUENCE</scope>
    <source>
        <strain evidence="1">HYV1</strain>
    </source>
</reference>
<dbReference type="EMBL" id="MK072387">
    <property type="protein sequence ID" value="AYV83199.1"/>
    <property type="molecule type" value="Genomic_DNA"/>
</dbReference>